<reference evidence="1" key="1">
    <citation type="submission" date="2018-11" db="EMBL/GenBank/DDBJ databases">
        <title>The sequence and de novo assembly of Larimichthys crocea genome using PacBio and Hi-C technologies.</title>
        <authorList>
            <person name="Xu P."/>
            <person name="Chen B."/>
            <person name="Zhou Z."/>
            <person name="Ke Q."/>
            <person name="Wu Y."/>
            <person name="Bai H."/>
            <person name="Pu F."/>
        </authorList>
    </citation>
    <scope>NUCLEOTIDE SEQUENCE</scope>
    <source>
        <tissue evidence="1">Muscle</tissue>
    </source>
</reference>
<protein>
    <submittedName>
        <fullName evidence="1">Uncharacterized protein</fullName>
    </submittedName>
</protein>
<sequence>MQFCRRVLCQPCSARVTSPEEDMEYKMGSCIGISRRQAEAHKESLAQRDDKALLTEASTSQQSLLSLPVLPDVPVVTGVEESRGAAGDQVDKEDELEFPHDLLPSLDFSTELRLAQQRSVTSWNDQLSACQSRLLTLSPYPRLRPHDSDPVLTDAQQSPWLSATPYPDVRPPTPPPSLLLDRELQEAFQECEEQMASLGILNSTEPPSTMSETVNDVGKKTGEVMVNKSNESSPLPPIVVQPGHSNGGHGNKSTHGNSKAANSQKDIVVFSFRSYILGAENSDGPAEMESEIKAKQSLDKCLEIKPEKETEIDEQKETPTHTQLETATNSFKETQKDVAFTEQSDNRREEHVDSNAATEENGIIGRKTLIKEEDTKAITETVDIKVRKL</sequence>
<dbReference type="EMBL" id="CM011694">
    <property type="protein sequence ID" value="TMS04430.1"/>
    <property type="molecule type" value="Genomic_DNA"/>
</dbReference>
<comment type="caution">
    <text evidence="1">The sequence shown here is derived from an EMBL/GenBank/DDBJ whole genome shotgun (WGS) entry which is preliminary data.</text>
</comment>
<evidence type="ECO:0000313" key="2">
    <source>
        <dbReference type="Proteomes" id="UP000793456"/>
    </source>
</evidence>
<name>A0ACD3QB87_LARCR</name>
<proteinExistence type="predicted"/>
<dbReference type="Proteomes" id="UP000793456">
    <property type="component" value="Chromosome XXI"/>
</dbReference>
<organism evidence="1 2">
    <name type="scientific">Larimichthys crocea</name>
    <name type="common">Large yellow croaker</name>
    <name type="synonym">Pseudosciaena crocea</name>
    <dbReference type="NCBI Taxonomy" id="215358"/>
    <lineage>
        <taxon>Eukaryota</taxon>
        <taxon>Metazoa</taxon>
        <taxon>Chordata</taxon>
        <taxon>Craniata</taxon>
        <taxon>Vertebrata</taxon>
        <taxon>Euteleostomi</taxon>
        <taxon>Actinopterygii</taxon>
        <taxon>Neopterygii</taxon>
        <taxon>Teleostei</taxon>
        <taxon>Neoteleostei</taxon>
        <taxon>Acanthomorphata</taxon>
        <taxon>Eupercaria</taxon>
        <taxon>Sciaenidae</taxon>
        <taxon>Larimichthys</taxon>
    </lineage>
</organism>
<gene>
    <name evidence="1" type="ORF">E3U43_009587</name>
</gene>
<keyword evidence="2" id="KW-1185">Reference proteome</keyword>
<evidence type="ECO:0000313" key="1">
    <source>
        <dbReference type="EMBL" id="TMS04430.1"/>
    </source>
</evidence>
<accession>A0ACD3QB87</accession>